<dbReference type="InterPro" id="IPR045865">
    <property type="entry name" value="ACT-like_dom_sf"/>
</dbReference>
<feature type="domain" description="ACT" evidence="2">
    <location>
        <begin position="88"/>
        <end position="127"/>
    </location>
</feature>
<dbReference type="PROSITE" id="PS51671">
    <property type="entry name" value="ACT"/>
    <property type="match status" value="1"/>
</dbReference>
<organism evidence="3 4">
    <name type="scientific">Actinoallomurus acaciae</name>
    <dbReference type="NCBI Taxonomy" id="502577"/>
    <lineage>
        <taxon>Bacteria</taxon>
        <taxon>Bacillati</taxon>
        <taxon>Actinomycetota</taxon>
        <taxon>Actinomycetes</taxon>
        <taxon>Streptosporangiales</taxon>
        <taxon>Thermomonosporaceae</taxon>
        <taxon>Actinoallomurus</taxon>
    </lineage>
</organism>
<dbReference type="EMBL" id="JBHLZP010000624">
    <property type="protein sequence ID" value="MFB9839038.1"/>
    <property type="molecule type" value="Genomic_DNA"/>
</dbReference>
<feature type="transmembrane region" description="Helical" evidence="1">
    <location>
        <begin position="21"/>
        <end position="41"/>
    </location>
</feature>
<keyword evidence="1" id="KW-0812">Transmembrane</keyword>
<protein>
    <recommendedName>
        <fullName evidence="2">ACT domain-containing protein</fullName>
    </recommendedName>
</protein>
<reference evidence="3 4" key="1">
    <citation type="submission" date="2024-09" db="EMBL/GenBank/DDBJ databases">
        <authorList>
            <person name="Sun Q."/>
            <person name="Mori K."/>
        </authorList>
    </citation>
    <scope>NUCLEOTIDE SEQUENCE [LARGE SCALE GENOMIC DNA]</scope>
    <source>
        <strain evidence="3 4">TBRC 0563</strain>
    </source>
</reference>
<feature type="transmembrane region" description="Helical" evidence="1">
    <location>
        <begin position="47"/>
        <end position="68"/>
    </location>
</feature>
<sequence>MRLKIRRGHAPGHRGTWRHEVVEFGTLFIAAGIAHVFSTALGHRESGSVMLIGLGVALCAFIAAHLWWAHRRSRPRDVIASPPARLWRVRAQVRDTPGRLAALAAAIAAAGGNIMSLTSQSDLGGTV</sequence>
<evidence type="ECO:0000256" key="1">
    <source>
        <dbReference type="SAM" id="Phobius"/>
    </source>
</evidence>
<feature type="non-terminal residue" evidence="3">
    <location>
        <position position="127"/>
    </location>
</feature>
<keyword evidence="1" id="KW-1133">Transmembrane helix</keyword>
<evidence type="ECO:0000259" key="2">
    <source>
        <dbReference type="PROSITE" id="PS51671"/>
    </source>
</evidence>
<keyword evidence="1" id="KW-0472">Membrane</keyword>
<evidence type="ECO:0000313" key="4">
    <source>
        <dbReference type="Proteomes" id="UP001589627"/>
    </source>
</evidence>
<dbReference type="InterPro" id="IPR002912">
    <property type="entry name" value="ACT_dom"/>
</dbReference>
<accession>A0ABV5YVG8</accession>
<dbReference type="Proteomes" id="UP001589627">
    <property type="component" value="Unassembled WGS sequence"/>
</dbReference>
<gene>
    <name evidence="3" type="ORF">ACFFNX_43515</name>
</gene>
<comment type="caution">
    <text evidence="3">The sequence shown here is derived from an EMBL/GenBank/DDBJ whole genome shotgun (WGS) entry which is preliminary data.</text>
</comment>
<keyword evidence="4" id="KW-1185">Reference proteome</keyword>
<name>A0ABV5YVG8_9ACTN</name>
<evidence type="ECO:0000313" key="3">
    <source>
        <dbReference type="EMBL" id="MFB9839038.1"/>
    </source>
</evidence>
<proteinExistence type="predicted"/>
<dbReference type="SUPFAM" id="SSF55021">
    <property type="entry name" value="ACT-like"/>
    <property type="match status" value="1"/>
</dbReference>